<name>A0A844GCY2_9NEIS</name>
<evidence type="ECO:0000313" key="2">
    <source>
        <dbReference type="Proteomes" id="UP000446658"/>
    </source>
</evidence>
<proteinExistence type="predicted"/>
<evidence type="ECO:0000313" key="1">
    <source>
        <dbReference type="EMBL" id="MTD33622.1"/>
    </source>
</evidence>
<protein>
    <submittedName>
        <fullName evidence="1">Uncharacterized protein</fullName>
    </submittedName>
</protein>
<keyword evidence="2" id="KW-1185">Reference proteome</keyword>
<reference evidence="1 2" key="1">
    <citation type="submission" date="2019-11" db="EMBL/GenBank/DDBJ databases">
        <title>Draft genome sequence of Paludibacterium sp. dN18-1.</title>
        <authorList>
            <person name="Im W.-T."/>
        </authorList>
    </citation>
    <scope>NUCLEOTIDE SEQUENCE [LARGE SCALE GENOMIC DNA]</scope>
    <source>
        <strain evidence="2">dN 18-1</strain>
    </source>
</reference>
<dbReference type="AlphaFoldDB" id="A0A844GCY2"/>
<accession>A0A844GCY2</accession>
<comment type="caution">
    <text evidence="1">The sequence shown here is derived from an EMBL/GenBank/DDBJ whole genome shotgun (WGS) entry which is preliminary data.</text>
</comment>
<organism evidence="1 2">
    <name type="scientific">Paludibacterium denitrificans</name>
    <dbReference type="NCBI Taxonomy" id="2675226"/>
    <lineage>
        <taxon>Bacteria</taxon>
        <taxon>Pseudomonadati</taxon>
        <taxon>Pseudomonadota</taxon>
        <taxon>Betaproteobacteria</taxon>
        <taxon>Neisseriales</taxon>
        <taxon>Chromobacteriaceae</taxon>
        <taxon>Paludibacterium</taxon>
    </lineage>
</organism>
<dbReference type="EMBL" id="WLYX01000001">
    <property type="protein sequence ID" value="MTD33622.1"/>
    <property type="molecule type" value="Genomic_DNA"/>
</dbReference>
<sequence>MKTKTGIDISGTYDLLSNTMQTSNGYALFQCGWGNNACFTTSTANKSGWTLTGINSWPPGIYYFDGNLSINGTTGNASSGLISAFFVNGSLTLGSSSSKIYAPNFSAVSSVCGGNLWPTNVCSSTTALGSVSLANDAVVAQTSLAASGWTFYGNVITGTSISTSGATNTIYGGLYEGQNVASPISITSGGVYVNTSSVTSSQAATGIGSTSTVSGSTTYSATAIWAKYL</sequence>
<gene>
    <name evidence="1" type="ORF">GKE73_12925</name>
</gene>
<dbReference type="Proteomes" id="UP000446658">
    <property type="component" value="Unassembled WGS sequence"/>
</dbReference>